<dbReference type="GO" id="GO:0006955">
    <property type="term" value="P:immune response"/>
    <property type="evidence" value="ECO:0007669"/>
    <property type="project" value="TreeGrafter"/>
</dbReference>
<dbReference type="InterPro" id="IPR001039">
    <property type="entry name" value="MHC_I_a_a1/a2"/>
</dbReference>
<sequence>VPAQLPHLPARVPGAHTLQHRHGCDLQEDGSTRGYFQDAYDGRDFIAFDVDTATFTAADAAAEITKRKWEQDGNFTVKLRHYLQQTCVEWLRKYVSYGRAVLERREPPAVHVSGKEFDGVLTLSCRAH</sequence>
<name>A0A7K8KRL4_9AVES</name>
<keyword evidence="2" id="KW-0490">MHC I</keyword>
<feature type="non-terminal residue" evidence="12">
    <location>
        <position position="128"/>
    </location>
</feature>
<dbReference type="GO" id="GO:0005615">
    <property type="term" value="C:extracellular space"/>
    <property type="evidence" value="ECO:0007669"/>
    <property type="project" value="TreeGrafter"/>
</dbReference>
<evidence type="ECO:0000313" key="12">
    <source>
        <dbReference type="EMBL" id="NXE17194.1"/>
    </source>
</evidence>
<evidence type="ECO:0000256" key="6">
    <source>
        <dbReference type="ARBA" id="ARBA00022989"/>
    </source>
</evidence>
<feature type="domain" description="MHC class I-like antigen recognition-like" evidence="11">
    <location>
        <begin position="14"/>
        <end position="102"/>
    </location>
</feature>
<reference evidence="12 13" key="1">
    <citation type="submission" date="2019-09" db="EMBL/GenBank/DDBJ databases">
        <title>Bird 10,000 Genomes (B10K) Project - Family phase.</title>
        <authorList>
            <person name="Zhang G."/>
        </authorList>
    </citation>
    <scope>NUCLEOTIDE SEQUENCE [LARGE SCALE GENOMIC DNA]</scope>
    <source>
        <strain evidence="12">B10K-CU-031-23</strain>
    </source>
</reference>
<dbReference type="PANTHER" id="PTHR16675:SF242">
    <property type="entry name" value="MAJOR HISTOCOMPATIBILITY COMPLEX CLASS I-RELATED GENE PROTEIN"/>
    <property type="match status" value="1"/>
</dbReference>
<dbReference type="PRINTS" id="PR01638">
    <property type="entry name" value="MHCCLASSI"/>
</dbReference>
<dbReference type="GO" id="GO:0002474">
    <property type="term" value="P:antigen processing and presentation of peptide antigen via MHC class I"/>
    <property type="evidence" value="ECO:0007669"/>
    <property type="project" value="UniProtKB-KW"/>
</dbReference>
<keyword evidence="3" id="KW-0812">Transmembrane</keyword>
<keyword evidence="4" id="KW-0732">Signal</keyword>
<dbReference type="InterPro" id="IPR037055">
    <property type="entry name" value="MHC_I-like_Ag-recog_sf"/>
</dbReference>
<dbReference type="EMBL" id="VWYV01003358">
    <property type="protein sequence ID" value="NXE17194.1"/>
    <property type="molecule type" value="Genomic_DNA"/>
</dbReference>
<dbReference type="GO" id="GO:0042612">
    <property type="term" value="C:MHC class I protein complex"/>
    <property type="evidence" value="ECO:0007669"/>
    <property type="project" value="UniProtKB-KW"/>
</dbReference>
<dbReference type="Pfam" id="PF00129">
    <property type="entry name" value="MHC_I"/>
    <property type="match status" value="1"/>
</dbReference>
<dbReference type="InterPro" id="IPR050208">
    <property type="entry name" value="MHC_class-I_related"/>
</dbReference>
<keyword evidence="13" id="KW-1185">Reference proteome</keyword>
<evidence type="ECO:0000256" key="8">
    <source>
        <dbReference type="ARBA" id="ARBA00023157"/>
    </source>
</evidence>
<evidence type="ECO:0000256" key="7">
    <source>
        <dbReference type="ARBA" id="ARBA00023136"/>
    </source>
</evidence>
<keyword evidence="9" id="KW-0325">Glycoprotein</keyword>
<dbReference type="PANTHER" id="PTHR16675">
    <property type="entry name" value="MHC CLASS I-RELATED"/>
    <property type="match status" value="1"/>
</dbReference>
<proteinExistence type="inferred from homology"/>
<organism evidence="12 13">
    <name type="scientific">Lophotis ruficrista</name>
    <dbReference type="NCBI Taxonomy" id="172689"/>
    <lineage>
        <taxon>Eukaryota</taxon>
        <taxon>Metazoa</taxon>
        <taxon>Chordata</taxon>
        <taxon>Craniata</taxon>
        <taxon>Vertebrata</taxon>
        <taxon>Euteleostomi</taxon>
        <taxon>Archelosauria</taxon>
        <taxon>Archosauria</taxon>
        <taxon>Dinosauria</taxon>
        <taxon>Saurischia</taxon>
        <taxon>Theropoda</taxon>
        <taxon>Coelurosauria</taxon>
        <taxon>Aves</taxon>
        <taxon>Neognathae</taxon>
        <taxon>Neoaves</taxon>
        <taxon>Otidimorphae</taxon>
        <taxon>Otidiformes</taxon>
        <taxon>Otididae</taxon>
        <taxon>Lophotis</taxon>
    </lineage>
</organism>
<dbReference type="OrthoDB" id="8936120at2759"/>
<dbReference type="AlphaFoldDB" id="A0A7K8KRL4"/>
<evidence type="ECO:0000256" key="5">
    <source>
        <dbReference type="ARBA" id="ARBA00022859"/>
    </source>
</evidence>
<keyword evidence="6" id="KW-1133">Transmembrane helix</keyword>
<dbReference type="Gene3D" id="3.30.500.10">
    <property type="entry name" value="MHC class I-like antigen recognition-like"/>
    <property type="match status" value="1"/>
</dbReference>
<dbReference type="InterPro" id="IPR011162">
    <property type="entry name" value="MHC_I/II-like_Ag-recog"/>
</dbReference>
<dbReference type="SUPFAM" id="SSF54452">
    <property type="entry name" value="MHC antigen-recognition domain"/>
    <property type="match status" value="1"/>
</dbReference>
<dbReference type="InterPro" id="IPR011161">
    <property type="entry name" value="MHC_I-like_Ag-recog"/>
</dbReference>
<evidence type="ECO:0000256" key="10">
    <source>
        <dbReference type="RuleBase" id="RU004439"/>
    </source>
</evidence>
<evidence type="ECO:0000256" key="3">
    <source>
        <dbReference type="ARBA" id="ARBA00022692"/>
    </source>
</evidence>
<protein>
    <submittedName>
        <fullName evidence="12">HA1F protein</fullName>
    </submittedName>
</protein>
<keyword evidence="7" id="KW-0472">Membrane</keyword>
<feature type="non-terminal residue" evidence="12">
    <location>
        <position position="1"/>
    </location>
</feature>
<evidence type="ECO:0000256" key="4">
    <source>
        <dbReference type="ARBA" id="ARBA00022729"/>
    </source>
</evidence>
<evidence type="ECO:0000256" key="2">
    <source>
        <dbReference type="ARBA" id="ARBA00022451"/>
    </source>
</evidence>
<evidence type="ECO:0000259" key="11">
    <source>
        <dbReference type="Pfam" id="PF00129"/>
    </source>
</evidence>
<comment type="subcellular location">
    <subcellularLocation>
        <location evidence="1">Membrane</location>
        <topology evidence="1">Single-pass type I membrane protein</topology>
    </subcellularLocation>
</comment>
<keyword evidence="5" id="KW-0391">Immunity</keyword>
<comment type="similarity">
    <text evidence="10">Belongs to the MHC class I family.</text>
</comment>
<gene>
    <name evidence="12" type="primary">Ha1f</name>
    <name evidence="12" type="ORF">LOPRUF_R11064</name>
</gene>
<accession>A0A7K8KRL4</accession>
<evidence type="ECO:0000256" key="9">
    <source>
        <dbReference type="ARBA" id="ARBA00023180"/>
    </source>
</evidence>
<dbReference type="Proteomes" id="UP000533896">
    <property type="component" value="Unassembled WGS sequence"/>
</dbReference>
<comment type="caution">
    <text evidence="12">The sequence shown here is derived from an EMBL/GenBank/DDBJ whole genome shotgun (WGS) entry which is preliminary data.</text>
</comment>
<dbReference type="GO" id="GO:0009897">
    <property type="term" value="C:external side of plasma membrane"/>
    <property type="evidence" value="ECO:0007669"/>
    <property type="project" value="TreeGrafter"/>
</dbReference>
<keyword evidence="8" id="KW-1015">Disulfide bond</keyword>
<evidence type="ECO:0000256" key="1">
    <source>
        <dbReference type="ARBA" id="ARBA00004479"/>
    </source>
</evidence>
<evidence type="ECO:0000313" key="13">
    <source>
        <dbReference type="Proteomes" id="UP000533896"/>
    </source>
</evidence>